<evidence type="ECO:0000313" key="2">
    <source>
        <dbReference type="Proteomes" id="UP001054945"/>
    </source>
</evidence>
<evidence type="ECO:0000313" key="1">
    <source>
        <dbReference type="EMBL" id="GIY10449.1"/>
    </source>
</evidence>
<sequence>MAETRAPLRIFNAFSSLHPDYQVNARSFRARGVIPCLIKIKVVRANQGLAEVICGLFFLINAGTLPPPQKSDKKRYGE</sequence>
<dbReference type="Proteomes" id="UP001054945">
    <property type="component" value="Unassembled WGS sequence"/>
</dbReference>
<dbReference type="EMBL" id="BPLR01006527">
    <property type="protein sequence ID" value="GIY10449.1"/>
    <property type="molecule type" value="Genomic_DNA"/>
</dbReference>
<name>A0AAV4QQ98_CAEEX</name>
<keyword evidence="2" id="KW-1185">Reference proteome</keyword>
<organism evidence="1 2">
    <name type="scientific">Caerostris extrusa</name>
    <name type="common">Bark spider</name>
    <name type="synonym">Caerostris bankana</name>
    <dbReference type="NCBI Taxonomy" id="172846"/>
    <lineage>
        <taxon>Eukaryota</taxon>
        <taxon>Metazoa</taxon>
        <taxon>Ecdysozoa</taxon>
        <taxon>Arthropoda</taxon>
        <taxon>Chelicerata</taxon>
        <taxon>Arachnida</taxon>
        <taxon>Araneae</taxon>
        <taxon>Araneomorphae</taxon>
        <taxon>Entelegynae</taxon>
        <taxon>Araneoidea</taxon>
        <taxon>Araneidae</taxon>
        <taxon>Caerostris</taxon>
    </lineage>
</organism>
<accession>A0AAV4QQ98</accession>
<proteinExistence type="predicted"/>
<dbReference type="AlphaFoldDB" id="A0AAV4QQ98"/>
<comment type="caution">
    <text evidence="1">The sequence shown here is derived from an EMBL/GenBank/DDBJ whole genome shotgun (WGS) entry which is preliminary data.</text>
</comment>
<protein>
    <submittedName>
        <fullName evidence="1">Uncharacterized protein</fullName>
    </submittedName>
</protein>
<reference evidence="1 2" key="1">
    <citation type="submission" date="2021-06" db="EMBL/GenBank/DDBJ databases">
        <title>Caerostris extrusa draft genome.</title>
        <authorList>
            <person name="Kono N."/>
            <person name="Arakawa K."/>
        </authorList>
    </citation>
    <scope>NUCLEOTIDE SEQUENCE [LARGE SCALE GENOMIC DNA]</scope>
</reference>
<gene>
    <name evidence="1" type="ORF">CEXT_353511</name>
</gene>